<keyword evidence="4 5" id="KW-0472">Membrane</keyword>
<keyword evidence="8" id="KW-1185">Reference proteome</keyword>
<evidence type="ECO:0000256" key="4">
    <source>
        <dbReference type="ARBA" id="ARBA00023136"/>
    </source>
</evidence>
<keyword evidence="3 5" id="KW-1133">Transmembrane helix</keyword>
<reference evidence="7 8" key="1">
    <citation type="submission" date="2017-06" db="EMBL/GenBank/DDBJ databases">
        <title>Investigating the central metabolism of Clostridium thermosuccinogenes.</title>
        <authorList>
            <person name="Koendjbiharie J.G."/>
            <person name="van Kranenburg R."/>
        </authorList>
    </citation>
    <scope>NUCLEOTIDE SEQUENCE [LARGE SCALE GENOMIC DNA]</scope>
    <source>
        <strain evidence="7 8">DSM 5806</strain>
    </source>
</reference>
<dbReference type="InterPro" id="IPR013525">
    <property type="entry name" value="ABC2_TM"/>
</dbReference>
<evidence type="ECO:0000256" key="2">
    <source>
        <dbReference type="ARBA" id="ARBA00022692"/>
    </source>
</evidence>
<evidence type="ECO:0000256" key="3">
    <source>
        <dbReference type="ARBA" id="ARBA00022989"/>
    </source>
</evidence>
<dbReference type="KEGG" id="cthd:CDO33_03835"/>
<keyword evidence="2 5" id="KW-0812">Transmembrane</keyword>
<comment type="subcellular location">
    <subcellularLocation>
        <location evidence="1">Membrane</location>
        <topology evidence="1">Multi-pass membrane protein</topology>
    </subcellularLocation>
</comment>
<dbReference type="PANTHER" id="PTHR43027:SF1">
    <property type="entry name" value="DOXORUBICIN RESISTANCE ABC TRANSPORTER PERMEASE PROTEIN DRRC-RELATED"/>
    <property type="match status" value="1"/>
</dbReference>
<accession>A0A2K2F9T3</accession>
<gene>
    <name evidence="7" type="ORF">CDQ84_14815</name>
</gene>
<feature type="transmembrane region" description="Helical" evidence="5">
    <location>
        <begin position="221"/>
        <end position="245"/>
    </location>
</feature>
<feature type="transmembrane region" description="Helical" evidence="5">
    <location>
        <begin position="257"/>
        <end position="279"/>
    </location>
</feature>
<dbReference type="GO" id="GO:0140359">
    <property type="term" value="F:ABC-type transporter activity"/>
    <property type="evidence" value="ECO:0007669"/>
    <property type="project" value="InterPro"/>
</dbReference>
<dbReference type="GO" id="GO:0016020">
    <property type="term" value="C:membrane"/>
    <property type="evidence" value="ECO:0007669"/>
    <property type="project" value="UniProtKB-SubCell"/>
</dbReference>
<dbReference type="InterPro" id="IPR052902">
    <property type="entry name" value="ABC-2_transporter"/>
</dbReference>
<dbReference type="PANTHER" id="PTHR43027">
    <property type="entry name" value="DOXORUBICIN RESISTANCE ABC TRANSPORTER PERMEASE PROTEIN DRRC-RELATED"/>
    <property type="match status" value="1"/>
</dbReference>
<dbReference type="PROSITE" id="PS51012">
    <property type="entry name" value="ABC_TM2"/>
    <property type="match status" value="1"/>
</dbReference>
<feature type="transmembrane region" description="Helical" evidence="5">
    <location>
        <begin position="346"/>
        <end position="366"/>
    </location>
</feature>
<dbReference type="Proteomes" id="UP000236151">
    <property type="component" value="Unassembled WGS sequence"/>
</dbReference>
<dbReference type="OrthoDB" id="1864035at2"/>
<comment type="caution">
    <text evidence="7">The sequence shown here is derived from an EMBL/GenBank/DDBJ whole genome shotgun (WGS) entry which is preliminary data.</text>
</comment>
<evidence type="ECO:0000313" key="7">
    <source>
        <dbReference type="EMBL" id="PNT96658.1"/>
    </source>
</evidence>
<name>A0A2K2F9T3_9CLOT</name>
<feature type="domain" description="ABC transmembrane type-2" evidence="6">
    <location>
        <begin position="139"/>
        <end position="369"/>
    </location>
</feature>
<feature type="transmembrane region" description="Helical" evidence="5">
    <location>
        <begin position="291"/>
        <end position="309"/>
    </location>
</feature>
<dbReference type="Pfam" id="PF12698">
    <property type="entry name" value="ABC2_membrane_3"/>
    <property type="match status" value="1"/>
</dbReference>
<dbReference type="AlphaFoldDB" id="A0A2K2F9T3"/>
<proteinExistence type="predicted"/>
<sequence>MLKIFKKELLQNLRETKGNAMMVLFPIVLIVILGTALSTMFGKDTELDVAKVLYTNQAGKELAAGFESFMEHAGELGIEFEETDDIEAGIGSVKHAGYSCYVLLKDDPQEIILYKNDRYYFEANLVEIILHSFVGKYNAISVVAAENPAMLETVMEDPEIDLLELKSLDRERQPSSMDYYSVTMLTMILFYSAMTGYWSVKNEQNLKTGNRILCSPVHKSEILTAKVMGSIIVTIIQGFLVLVFSRFVLNAYWGANIWPIIAVIISEAIMAVSVGVGIAFTVRNEAASSSILNTVIPIFVFFGGGYVPFEVLGEFLQKISVISPIRWMNMAIFNVVYSNDFSHVPVAIAINLVIAVIFITVSSLAYRKEAV</sequence>
<feature type="transmembrane region" description="Helical" evidence="5">
    <location>
        <begin position="21"/>
        <end position="41"/>
    </location>
</feature>
<evidence type="ECO:0000259" key="6">
    <source>
        <dbReference type="PROSITE" id="PS51012"/>
    </source>
</evidence>
<dbReference type="InterPro" id="IPR047817">
    <property type="entry name" value="ABC2_TM_bact-type"/>
</dbReference>
<protein>
    <submittedName>
        <fullName evidence="7">Cytolysin ABC transporter</fullName>
    </submittedName>
</protein>
<dbReference type="EMBL" id="NIOJ01000046">
    <property type="protein sequence ID" value="PNT96658.1"/>
    <property type="molecule type" value="Genomic_DNA"/>
</dbReference>
<organism evidence="7 8">
    <name type="scientific">Clostridium thermosuccinogenes</name>
    <dbReference type="NCBI Taxonomy" id="84032"/>
    <lineage>
        <taxon>Bacteria</taxon>
        <taxon>Bacillati</taxon>
        <taxon>Bacillota</taxon>
        <taxon>Clostridia</taxon>
        <taxon>Eubacteriales</taxon>
        <taxon>Clostridiaceae</taxon>
        <taxon>Clostridium</taxon>
    </lineage>
</organism>
<evidence type="ECO:0000256" key="5">
    <source>
        <dbReference type="SAM" id="Phobius"/>
    </source>
</evidence>
<feature type="transmembrane region" description="Helical" evidence="5">
    <location>
        <begin position="179"/>
        <end position="200"/>
    </location>
</feature>
<evidence type="ECO:0000313" key="8">
    <source>
        <dbReference type="Proteomes" id="UP000236151"/>
    </source>
</evidence>
<evidence type="ECO:0000256" key="1">
    <source>
        <dbReference type="ARBA" id="ARBA00004141"/>
    </source>
</evidence>